<dbReference type="STRING" id="363999.A0A439DA45"/>
<evidence type="ECO:0000259" key="2">
    <source>
        <dbReference type="Pfam" id="PF22664"/>
    </source>
</evidence>
<dbReference type="PANTHER" id="PTHR31896">
    <property type="entry name" value="FAMILY REGULATORY PROTEIN, PUTATIVE (AFU_ORTHOLOGUE AFUA_3G14730)-RELATED"/>
    <property type="match status" value="1"/>
</dbReference>
<feature type="domain" description="Trichothecene 3-O-acetyltransferase-like N-terminal" evidence="2">
    <location>
        <begin position="21"/>
        <end position="160"/>
    </location>
</feature>
<keyword evidence="1" id="KW-0808">Transferase</keyword>
<reference evidence="3 4" key="1">
    <citation type="submission" date="2018-12" db="EMBL/GenBank/DDBJ databases">
        <title>Draft genome sequence of Xylaria grammica IHI A82.</title>
        <authorList>
            <person name="Buettner E."/>
            <person name="Kellner H."/>
        </authorList>
    </citation>
    <scope>NUCLEOTIDE SEQUENCE [LARGE SCALE GENOMIC DNA]</scope>
    <source>
        <strain evidence="3 4">IHI A82</strain>
    </source>
</reference>
<dbReference type="GO" id="GO:0016740">
    <property type="term" value="F:transferase activity"/>
    <property type="evidence" value="ECO:0007669"/>
    <property type="project" value="UniProtKB-KW"/>
</dbReference>
<evidence type="ECO:0000313" key="4">
    <source>
        <dbReference type="Proteomes" id="UP000286045"/>
    </source>
</evidence>
<keyword evidence="4" id="KW-1185">Reference proteome</keyword>
<protein>
    <recommendedName>
        <fullName evidence="2">Trichothecene 3-O-acetyltransferase-like N-terminal domain-containing protein</fullName>
    </recommendedName>
</protein>
<dbReference type="AlphaFoldDB" id="A0A439DA45"/>
<dbReference type="EMBL" id="RYZI01000085">
    <property type="protein sequence ID" value="RWA11274.1"/>
    <property type="molecule type" value="Genomic_DNA"/>
</dbReference>
<dbReference type="InterPro" id="IPR054710">
    <property type="entry name" value="Tri101-like_N"/>
</dbReference>
<sequence>MAAPASSFRLSPLECLMPRAYVRQVLCFPTMDSQAVRALSRGLSGLARDVPYVLSRVVNDTSGVVISGPCHTVEDIFSWHDLSASINYATLKAGSFAPGAFQTHGIIPPDTLPPHPASPAVFRARASLVDGGLILCVAVYHAVTDITGYDALLKIWAAHCRDGSSLDIAFDPSWMNRDPLFPESGSSPTLAPMPDLLHTVTPEESARRTGGSRAGGTAKNYQTAIFHFPQQHLQSLKDAVNEYIASQEPRSWVSTSDILSSLLWSATIEAQEDSFLDTSKTVKDEDTRMSTLSFPVQFRSALSPPLPRNFLGAAFVMTNARVPHKDVRLISSNSKSTVQGQESEVEAGMGVLANAVDISVLAKVALAIRRSIQRINDAAVRGVLAYLEAHQSTNPEAPIILGQPRHDAGGSGVSVVSWADQCVYGLNWGDAVGCCDAVRLPKMGYKRDPIVLPRMPNGGGLEVIMSYEAGVMQRLIEGPVMRRFAALRCLS</sequence>
<evidence type="ECO:0000256" key="1">
    <source>
        <dbReference type="ARBA" id="ARBA00022679"/>
    </source>
</evidence>
<proteinExistence type="predicted"/>
<dbReference type="Proteomes" id="UP000286045">
    <property type="component" value="Unassembled WGS sequence"/>
</dbReference>
<dbReference type="InterPro" id="IPR023213">
    <property type="entry name" value="CAT-like_dom_sf"/>
</dbReference>
<evidence type="ECO:0000313" key="3">
    <source>
        <dbReference type="EMBL" id="RWA11274.1"/>
    </source>
</evidence>
<dbReference type="InterPro" id="IPR051283">
    <property type="entry name" value="Sec_Metabolite_Acyltrans"/>
</dbReference>
<gene>
    <name evidence="3" type="ORF">EKO27_g3841</name>
</gene>
<comment type="caution">
    <text evidence="3">The sequence shown here is derived from an EMBL/GenBank/DDBJ whole genome shotgun (WGS) entry which is preliminary data.</text>
</comment>
<dbReference type="PANTHER" id="PTHR31896:SF64">
    <property type="entry name" value="TRICHOTHECENE 3-O-ACETYLTRANSFERASE"/>
    <property type="match status" value="1"/>
</dbReference>
<dbReference type="Pfam" id="PF22664">
    <property type="entry name" value="TRI-like_N"/>
    <property type="match status" value="1"/>
</dbReference>
<accession>A0A439DA45</accession>
<dbReference type="Gene3D" id="3.30.559.10">
    <property type="entry name" value="Chloramphenicol acetyltransferase-like domain"/>
    <property type="match status" value="2"/>
</dbReference>
<name>A0A439DA45_9PEZI</name>
<organism evidence="3 4">
    <name type="scientific">Xylaria grammica</name>
    <dbReference type="NCBI Taxonomy" id="363999"/>
    <lineage>
        <taxon>Eukaryota</taxon>
        <taxon>Fungi</taxon>
        <taxon>Dikarya</taxon>
        <taxon>Ascomycota</taxon>
        <taxon>Pezizomycotina</taxon>
        <taxon>Sordariomycetes</taxon>
        <taxon>Xylariomycetidae</taxon>
        <taxon>Xylariales</taxon>
        <taxon>Xylariaceae</taxon>
        <taxon>Xylaria</taxon>
    </lineage>
</organism>